<organism evidence="2 3">
    <name type="scientific">Nonlabens xylanidelens</name>
    <dbReference type="NCBI Taxonomy" id="191564"/>
    <lineage>
        <taxon>Bacteria</taxon>
        <taxon>Pseudomonadati</taxon>
        <taxon>Bacteroidota</taxon>
        <taxon>Flavobacteriia</taxon>
        <taxon>Flavobacteriales</taxon>
        <taxon>Flavobacteriaceae</taxon>
        <taxon>Nonlabens</taxon>
    </lineage>
</organism>
<keyword evidence="1" id="KW-0812">Transmembrane</keyword>
<dbReference type="AlphaFoldDB" id="A0A2S6INJ9"/>
<dbReference type="Proteomes" id="UP000239002">
    <property type="component" value="Unassembled WGS sequence"/>
</dbReference>
<keyword evidence="1" id="KW-1133">Transmembrane helix</keyword>
<dbReference type="EMBL" id="PTJE01000002">
    <property type="protein sequence ID" value="PPK95735.1"/>
    <property type="molecule type" value="Genomic_DNA"/>
</dbReference>
<accession>A0A2S6INJ9</accession>
<evidence type="ECO:0000256" key="1">
    <source>
        <dbReference type="SAM" id="Phobius"/>
    </source>
</evidence>
<reference evidence="2 3" key="1">
    <citation type="submission" date="2018-02" db="EMBL/GenBank/DDBJ databases">
        <title>Genomic Encyclopedia of Archaeal and Bacterial Type Strains, Phase II (KMG-II): from individual species to whole genera.</title>
        <authorList>
            <person name="Goeker M."/>
        </authorList>
    </citation>
    <scope>NUCLEOTIDE SEQUENCE [LARGE SCALE GENOMIC DNA]</scope>
    <source>
        <strain evidence="2 3">DSM 16809</strain>
    </source>
</reference>
<sequence length="179" mass="20496">MTRTSSKIISIIFGVIAIYCTITLIPDKANRKLTAFNEKFSFEKEINISEKFSTDFESSYKIGISLDNPNSYKEVHSMIPMETNLEILHKGKPIEVYENNSFLSKSDTEYELKLKFVNANAKPNKLKIVIQVDVPGPSYDLLIEREYKWVFWIINGIILLIALITGYFGFRKKPAGNTV</sequence>
<name>A0A2S6INJ9_9FLAO</name>
<keyword evidence="1" id="KW-0472">Membrane</keyword>
<protein>
    <submittedName>
        <fullName evidence="2">Uncharacterized protein</fullName>
    </submittedName>
</protein>
<proteinExistence type="predicted"/>
<gene>
    <name evidence="2" type="ORF">LY01_01328</name>
</gene>
<dbReference type="OrthoDB" id="1445561at2"/>
<feature type="transmembrane region" description="Helical" evidence="1">
    <location>
        <begin position="6"/>
        <end position="25"/>
    </location>
</feature>
<evidence type="ECO:0000313" key="2">
    <source>
        <dbReference type="EMBL" id="PPK95735.1"/>
    </source>
</evidence>
<dbReference type="RefSeq" id="WP_104515027.1">
    <property type="nucleotide sequence ID" value="NZ_MQVW01000002.1"/>
</dbReference>
<evidence type="ECO:0000313" key="3">
    <source>
        <dbReference type="Proteomes" id="UP000239002"/>
    </source>
</evidence>
<comment type="caution">
    <text evidence="2">The sequence shown here is derived from an EMBL/GenBank/DDBJ whole genome shotgun (WGS) entry which is preliminary data.</text>
</comment>
<feature type="transmembrane region" description="Helical" evidence="1">
    <location>
        <begin position="149"/>
        <end position="170"/>
    </location>
</feature>
<keyword evidence="3" id="KW-1185">Reference proteome</keyword>